<dbReference type="Pfam" id="PF00069">
    <property type="entry name" value="Pkinase"/>
    <property type="match status" value="1"/>
</dbReference>
<dbReference type="GO" id="GO:0005524">
    <property type="term" value="F:ATP binding"/>
    <property type="evidence" value="ECO:0007669"/>
    <property type="project" value="UniProtKB-KW"/>
</dbReference>
<dbReference type="PROSITE" id="PS50011">
    <property type="entry name" value="PROTEIN_KINASE_DOM"/>
    <property type="match status" value="1"/>
</dbReference>
<evidence type="ECO:0000313" key="10">
    <source>
        <dbReference type="EMBL" id="OKL54236.1"/>
    </source>
</evidence>
<name>A0A1Q5Q346_9ACTO</name>
<feature type="compositionally biased region" description="Basic residues" evidence="7">
    <location>
        <begin position="246"/>
        <end position="257"/>
    </location>
</feature>
<dbReference type="InterPro" id="IPR000719">
    <property type="entry name" value="Prot_kinase_dom"/>
</dbReference>
<gene>
    <name evidence="10" type="ORF">BSZ39_05220</name>
</gene>
<evidence type="ECO:0000256" key="8">
    <source>
        <dbReference type="SAM" id="Phobius"/>
    </source>
</evidence>
<evidence type="ECO:0000256" key="6">
    <source>
        <dbReference type="ARBA" id="ARBA00022840"/>
    </source>
</evidence>
<dbReference type="PANTHER" id="PTHR43289">
    <property type="entry name" value="MITOGEN-ACTIVATED PROTEIN KINASE KINASE KINASE 20-RELATED"/>
    <property type="match status" value="1"/>
</dbReference>
<sequence length="427" mass="44627">MKVAGYDLLSALAGRDIYEARDSSGKACVVSLLPALPGGQRDTLIRRLAQLRAWQHPHVVQVRDVQELADGRLLVAHEALSGTTLGTIAAARGELSGPEIAHVWDGIGSALGALHERGIIHGDVSADNIMVTDEGRPVLIDVCATPALEGGTDGFQAPERLAGGPASAAADVYSFAAVLRSLSASTALADLLADCADADPAARPSCRDLVARRCQFAHPEPVSTPSDTALAAARIRRRLPATEMKPRRRTRSRRPPRRAVAVSFAIAAVLGAGALTGRAIAIQPPSPQASIAEVTLTVAEQTPTPAEHLTRLLHRRDAALMAGDVAALSEVYTPDAPALLQDRDTLARWAAEDTSVAGLTTTVLSTSAHGERIQAVISVGPHERTYAGETATVAATAPTCFVFFLNQDRIAAIAACETGPQEKPAGP</sequence>
<keyword evidence="3" id="KW-0808">Transferase</keyword>
<comment type="caution">
    <text evidence="10">The sequence shown here is derived from an EMBL/GenBank/DDBJ whole genome shotgun (WGS) entry which is preliminary data.</text>
</comment>
<keyword evidence="11" id="KW-1185">Reference proteome</keyword>
<feature type="region of interest" description="Disordered" evidence="7">
    <location>
        <begin position="238"/>
        <end position="257"/>
    </location>
</feature>
<evidence type="ECO:0000256" key="7">
    <source>
        <dbReference type="SAM" id="MobiDB-lite"/>
    </source>
</evidence>
<dbReference type="SMART" id="SM00220">
    <property type="entry name" value="S_TKc"/>
    <property type="match status" value="1"/>
</dbReference>
<evidence type="ECO:0000256" key="4">
    <source>
        <dbReference type="ARBA" id="ARBA00022741"/>
    </source>
</evidence>
<proteinExistence type="predicted"/>
<keyword evidence="5" id="KW-0418">Kinase</keyword>
<dbReference type="InterPro" id="IPR008266">
    <property type="entry name" value="Tyr_kinase_AS"/>
</dbReference>
<evidence type="ECO:0000256" key="5">
    <source>
        <dbReference type="ARBA" id="ARBA00022777"/>
    </source>
</evidence>
<keyword evidence="2" id="KW-0723">Serine/threonine-protein kinase</keyword>
<keyword evidence="6" id="KW-0067">ATP-binding</keyword>
<dbReference type="InterPro" id="IPR011009">
    <property type="entry name" value="Kinase-like_dom_sf"/>
</dbReference>
<dbReference type="Gene3D" id="1.10.510.10">
    <property type="entry name" value="Transferase(Phosphotransferase) domain 1"/>
    <property type="match status" value="1"/>
</dbReference>
<dbReference type="RefSeq" id="WP_073716319.1">
    <property type="nucleotide sequence ID" value="NZ_MQVR01000022.1"/>
</dbReference>
<protein>
    <recommendedName>
        <fullName evidence="1">non-specific serine/threonine protein kinase</fullName>
        <ecNumber evidence="1">2.7.11.1</ecNumber>
    </recommendedName>
</protein>
<dbReference type="PANTHER" id="PTHR43289:SF6">
    <property type="entry name" value="SERINE_THREONINE-PROTEIN KINASE NEKL-3"/>
    <property type="match status" value="1"/>
</dbReference>
<dbReference type="EMBL" id="MQVR01000022">
    <property type="protein sequence ID" value="OKL54236.1"/>
    <property type="molecule type" value="Genomic_DNA"/>
</dbReference>
<dbReference type="SUPFAM" id="SSF56112">
    <property type="entry name" value="Protein kinase-like (PK-like)"/>
    <property type="match status" value="1"/>
</dbReference>
<evidence type="ECO:0000256" key="1">
    <source>
        <dbReference type="ARBA" id="ARBA00012513"/>
    </source>
</evidence>
<dbReference type="EC" id="2.7.11.1" evidence="1"/>
<evidence type="ECO:0000259" key="9">
    <source>
        <dbReference type="PROSITE" id="PS50011"/>
    </source>
</evidence>
<dbReference type="PROSITE" id="PS00109">
    <property type="entry name" value="PROTEIN_KINASE_TYR"/>
    <property type="match status" value="1"/>
</dbReference>
<keyword evidence="8" id="KW-1133">Transmembrane helix</keyword>
<keyword evidence="8" id="KW-0472">Membrane</keyword>
<accession>A0A1Q5Q346</accession>
<keyword evidence="8" id="KW-0812">Transmembrane</keyword>
<keyword evidence="4" id="KW-0547">Nucleotide-binding</keyword>
<reference evidence="11" key="1">
    <citation type="submission" date="2016-12" db="EMBL/GenBank/DDBJ databases">
        <authorList>
            <person name="Meng X."/>
        </authorList>
    </citation>
    <scope>NUCLEOTIDE SEQUENCE [LARGE SCALE GENOMIC DNA]</scope>
    <source>
        <strain evidence="11">DSM 19116</strain>
    </source>
</reference>
<dbReference type="InterPro" id="IPR032710">
    <property type="entry name" value="NTF2-like_dom_sf"/>
</dbReference>
<evidence type="ECO:0000256" key="2">
    <source>
        <dbReference type="ARBA" id="ARBA00022527"/>
    </source>
</evidence>
<feature type="domain" description="Protein kinase" evidence="9">
    <location>
        <begin position="3"/>
        <end position="221"/>
    </location>
</feature>
<dbReference type="AlphaFoldDB" id="A0A1Q5Q346"/>
<dbReference type="Proteomes" id="UP000185628">
    <property type="component" value="Unassembled WGS sequence"/>
</dbReference>
<dbReference type="OrthoDB" id="3778994at2"/>
<dbReference type="GO" id="GO:0004674">
    <property type="term" value="F:protein serine/threonine kinase activity"/>
    <property type="evidence" value="ECO:0007669"/>
    <property type="project" value="UniProtKB-KW"/>
</dbReference>
<feature type="transmembrane region" description="Helical" evidence="8">
    <location>
        <begin position="259"/>
        <end position="281"/>
    </location>
</feature>
<evidence type="ECO:0000256" key="3">
    <source>
        <dbReference type="ARBA" id="ARBA00022679"/>
    </source>
</evidence>
<organism evidence="10 11">
    <name type="scientific">Bowdeniella nasicola</name>
    <dbReference type="NCBI Taxonomy" id="208480"/>
    <lineage>
        <taxon>Bacteria</taxon>
        <taxon>Bacillati</taxon>
        <taxon>Actinomycetota</taxon>
        <taxon>Actinomycetes</taxon>
        <taxon>Actinomycetales</taxon>
        <taxon>Actinomycetaceae</taxon>
        <taxon>Bowdeniella</taxon>
    </lineage>
</organism>
<evidence type="ECO:0000313" key="11">
    <source>
        <dbReference type="Proteomes" id="UP000185628"/>
    </source>
</evidence>
<dbReference type="SUPFAM" id="SSF54427">
    <property type="entry name" value="NTF2-like"/>
    <property type="match status" value="1"/>
</dbReference>